<evidence type="ECO:0000259" key="2">
    <source>
        <dbReference type="PROSITE" id="PS51462"/>
    </source>
</evidence>
<organism evidence="3 4">
    <name type="scientific">Pseudozobellia thermophila</name>
    <dbReference type="NCBI Taxonomy" id="192903"/>
    <lineage>
        <taxon>Bacteria</taxon>
        <taxon>Pseudomonadati</taxon>
        <taxon>Bacteroidota</taxon>
        <taxon>Flavobacteriia</taxon>
        <taxon>Flavobacteriales</taxon>
        <taxon>Flavobacteriaceae</taxon>
        <taxon>Pseudozobellia</taxon>
    </lineage>
</organism>
<evidence type="ECO:0000256" key="1">
    <source>
        <dbReference type="SAM" id="Phobius"/>
    </source>
</evidence>
<name>A0A1M6HF58_9FLAO</name>
<gene>
    <name evidence="3" type="ORF">SAMN04488513_10327</name>
</gene>
<dbReference type="InterPro" id="IPR000086">
    <property type="entry name" value="NUDIX_hydrolase_dom"/>
</dbReference>
<proteinExistence type="predicted"/>
<evidence type="ECO:0000313" key="3">
    <source>
        <dbReference type="EMBL" id="SHJ20739.1"/>
    </source>
</evidence>
<dbReference type="CDD" id="cd04690">
    <property type="entry name" value="NUDIX_Hydrolase"/>
    <property type="match status" value="1"/>
</dbReference>
<reference evidence="4" key="1">
    <citation type="submission" date="2016-11" db="EMBL/GenBank/DDBJ databases">
        <authorList>
            <person name="Varghese N."/>
            <person name="Submissions S."/>
        </authorList>
    </citation>
    <scope>NUCLEOTIDE SEQUENCE [LARGE SCALE GENOMIC DNA]</scope>
    <source>
        <strain evidence="4">DSM 19858</strain>
    </source>
</reference>
<feature type="transmembrane region" description="Helical" evidence="1">
    <location>
        <begin position="20"/>
        <end position="43"/>
    </location>
</feature>
<keyword evidence="1" id="KW-0812">Transmembrane</keyword>
<keyword evidence="1" id="KW-1133">Transmembrane helix</keyword>
<accession>A0A1M6HF58</accession>
<dbReference type="PROSITE" id="PS51462">
    <property type="entry name" value="NUDIX"/>
    <property type="match status" value="1"/>
</dbReference>
<dbReference type="Proteomes" id="UP000184543">
    <property type="component" value="Unassembled WGS sequence"/>
</dbReference>
<dbReference type="AlphaFoldDB" id="A0A1M6HF58"/>
<keyword evidence="4" id="KW-1185">Reference proteome</keyword>
<dbReference type="Gene3D" id="3.90.79.10">
    <property type="entry name" value="Nucleoside Triphosphate Pyrophosphohydrolase"/>
    <property type="match status" value="1"/>
</dbReference>
<dbReference type="SUPFAM" id="SSF55811">
    <property type="entry name" value="Nudix"/>
    <property type="match status" value="1"/>
</dbReference>
<dbReference type="STRING" id="192903.SAMN04488513_10327"/>
<protein>
    <recommendedName>
        <fullName evidence="2">Nudix hydrolase domain-containing protein</fullName>
    </recommendedName>
</protein>
<feature type="domain" description="Nudix hydrolase" evidence="2">
    <location>
        <begin position="140"/>
        <end position="269"/>
    </location>
</feature>
<keyword evidence="1" id="KW-0472">Membrane</keyword>
<dbReference type="EMBL" id="FQYU01000003">
    <property type="protein sequence ID" value="SHJ20739.1"/>
    <property type="molecule type" value="Genomic_DNA"/>
</dbReference>
<dbReference type="InterPro" id="IPR015797">
    <property type="entry name" value="NUDIX_hydrolase-like_dom_sf"/>
</dbReference>
<evidence type="ECO:0000313" key="4">
    <source>
        <dbReference type="Proteomes" id="UP000184543"/>
    </source>
</evidence>
<dbReference type="RefSeq" id="WP_170863149.1">
    <property type="nucleotide sequence ID" value="NZ_FQYU01000003.1"/>
</dbReference>
<sequence>MILKKQTYSTDKKVNPFIGALLFLISIVLIAITGPLGFIYGLFYSFASRGIRGIGEFLLKIAISVDQLGNVLMQHLLNTLWVKGGGYKFGNRDETISSALGRNKKLGTLTWQGRTIDKILDIIDPGHSLNSIDYYIEPTKNIIDNLAWIYIVEGKILVVRTKDSNKFQIPGGRRKMGESDAETLMRSINAGLGVEIAPSTLQFIGIFETQADGQKPGVLMRKTCYIALYNGELTLGQEIAEMAWLGYGDRENVSEVDALIFDVLQENGELI</sequence>